<dbReference type="SUPFAM" id="SSF46785">
    <property type="entry name" value="Winged helix' DNA-binding domain"/>
    <property type="match status" value="1"/>
</dbReference>
<dbReference type="RefSeq" id="WP_092452950.1">
    <property type="nucleotide sequence ID" value="NZ_FOJI01000006.1"/>
</dbReference>
<gene>
    <name evidence="5" type="ORF">SAMN05421659_1063</name>
</gene>
<dbReference type="SMART" id="SM00895">
    <property type="entry name" value="FCD"/>
    <property type="match status" value="1"/>
</dbReference>
<dbReference type="Proteomes" id="UP000199701">
    <property type="component" value="Unassembled WGS sequence"/>
</dbReference>
<evidence type="ECO:0000313" key="6">
    <source>
        <dbReference type="Proteomes" id="UP000199701"/>
    </source>
</evidence>
<keyword evidence="3" id="KW-0804">Transcription</keyword>
<dbReference type="PANTHER" id="PTHR43537">
    <property type="entry name" value="TRANSCRIPTIONAL REGULATOR, GNTR FAMILY"/>
    <property type="match status" value="1"/>
</dbReference>
<dbReference type="InterPro" id="IPR000524">
    <property type="entry name" value="Tscrpt_reg_HTH_GntR"/>
</dbReference>
<name>A0A1I0PU87_9FIRM</name>
<accession>A0A1I0PU87</accession>
<dbReference type="InterPro" id="IPR036388">
    <property type="entry name" value="WH-like_DNA-bd_sf"/>
</dbReference>
<dbReference type="PROSITE" id="PS50949">
    <property type="entry name" value="HTH_GNTR"/>
    <property type="match status" value="1"/>
</dbReference>
<evidence type="ECO:0000256" key="2">
    <source>
        <dbReference type="ARBA" id="ARBA00023125"/>
    </source>
</evidence>
<organism evidence="5 6">
    <name type="scientific">[Clostridium] fimetarium</name>
    <dbReference type="NCBI Taxonomy" id="99656"/>
    <lineage>
        <taxon>Bacteria</taxon>
        <taxon>Bacillati</taxon>
        <taxon>Bacillota</taxon>
        <taxon>Clostridia</taxon>
        <taxon>Lachnospirales</taxon>
        <taxon>Lachnospiraceae</taxon>
    </lineage>
</organism>
<protein>
    <submittedName>
        <fullName evidence="5">DNA-binding transcriptional regulator, GntR family</fullName>
    </submittedName>
</protein>
<dbReference type="Pfam" id="PF07729">
    <property type="entry name" value="FCD"/>
    <property type="match status" value="1"/>
</dbReference>
<dbReference type="AlphaFoldDB" id="A0A1I0PU87"/>
<dbReference type="GO" id="GO:0003677">
    <property type="term" value="F:DNA binding"/>
    <property type="evidence" value="ECO:0007669"/>
    <property type="project" value="UniProtKB-KW"/>
</dbReference>
<dbReference type="Gene3D" id="1.10.10.10">
    <property type="entry name" value="Winged helix-like DNA-binding domain superfamily/Winged helix DNA-binding domain"/>
    <property type="match status" value="1"/>
</dbReference>
<evidence type="ECO:0000256" key="3">
    <source>
        <dbReference type="ARBA" id="ARBA00023163"/>
    </source>
</evidence>
<dbReference type="GO" id="GO:0003700">
    <property type="term" value="F:DNA-binding transcription factor activity"/>
    <property type="evidence" value="ECO:0007669"/>
    <property type="project" value="InterPro"/>
</dbReference>
<keyword evidence="6" id="KW-1185">Reference proteome</keyword>
<evidence type="ECO:0000256" key="1">
    <source>
        <dbReference type="ARBA" id="ARBA00023015"/>
    </source>
</evidence>
<sequence length="216" mass="24994">MELKVIDKRVTLSDQAYYIIKDAIISSVLKPGEVLITEKLGEKLNISRTPIKAALTRLQYEKILFLNASNNFVVVDITQLDIEEITQVREKVEVLAVELLENKITENQIQILKDIIEKYNIAIENTSFCEMLECEYEFHNTLAEFSENKFLIDTIRTANNIVKIYLMLSGTYEKYCDNANLEHQEIVDFIINKNFGKAKEAMARHIGNLKNRMLNQ</sequence>
<dbReference type="EMBL" id="FOJI01000006">
    <property type="protein sequence ID" value="SEW18020.1"/>
    <property type="molecule type" value="Genomic_DNA"/>
</dbReference>
<dbReference type="SUPFAM" id="SSF48008">
    <property type="entry name" value="GntR ligand-binding domain-like"/>
    <property type="match status" value="1"/>
</dbReference>
<keyword evidence="2 5" id="KW-0238">DNA-binding</keyword>
<proteinExistence type="predicted"/>
<keyword evidence="1" id="KW-0805">Transcription regulation</keyword>
<evidence type="ECO:0000259" key="4">
    <source>
        <dbReference type="PROSITE" id="PS50949"/>
    </source>
</evidence>
<dbReference type="SMART" id="SM00345">
    <property type="entry name" value="HTH_GNTR"/>
    <property type="match status" value="1"/>
</dbReference>
<dbReference type="Pfam" id="PF00392">
    <property type="entry name" value="GntR"/>
    <property type="match status" value="1"/>
</dbReference>
<dbReference type="PANTHER" id="PTHR43537:SF24">
    <property type="entry name" value="GLUCONATE OPERON TRANSCRIPTIONAL REPRESSOR"/>
    <property type="match status" value="1"/>
</dbReference>
<evidence type="ECO:0000313" key="5">
    <source>
        <dbReference type="EMBL" id="SEW18020.1"/>
    </source>
</evidence>
<dbReference type="InterPro" id="IPR008920">
    <property type="entry name" value="TF_FadR/GntR_C"/>
</dbReference>
<feature type="domain" description="HTH gntR-type" evidence="4">
    <location>
        <begin position="10"/>
        <end position="77"/>
    </location>
</feature>
<dbReference type="OrthoDB" id="368823at2"/>
<dbReference type="Gene3D" id="1.20.120.530">
    <property type="entry name" value="GntR ligand-binding domain-like"/>
    <property type="match status" value="1"/>
</dbReference>
<reference evidence="5 6" key="1">
    <citation type="submission" date="2016-10" db="EMBL/GenBank/DDBJ databases">
        <authorList>
            <person name="de Groot N.N."/>
        </authorList>
    </citation>
    <scope>NUCLEOTIDE SEQUENCE [LARGE SCALE GENOMIC DNA]</scope>
    <source>
        <strain evidence="5 6">DSM 9179</strain>
    </source>
</reference>
<dbReference type="InterPro" id="IPR011711">
    <property type="entry name" value="GntR_C"/>
</dbReference>
<dbReference type="InterPro" id="IPR036390">
    <property type="entry name" value="WH_DNA-bd_sf"/>
</dbReference>
<dbReference type="STRING" id="99656.SAMN05421659_1063"/>